<accession>A0A240DZX4</accession>
<name>A0A240DZX4_9BURK</name>
<dbReference type="SUPFAM" id="SSF53335">
    <property type="entry name" value="S-adenosyl-L-methionine-dependent methyltransferases"/>
    <property type="match status" value="1"/>
</dbReference>
<dbReference type="InterPro" id="IPR029063">
    <property type="entry name" value="SAM-dependent_MTases_sf"/>
</dbReference>
<keyword evidence="2" id="KW-0489">Methyltransferase</keyword>
<dbReference type="RefSeq" id="WP_096671933.1">
    <property type="nucleotide sequence ID" value="NZ_OANS01000001.1"/>
</dbReference>
<evidence type="ECO:0000259" key="1">
    <source>
        <dbReference type="Pfam" id="PF08241"/>
    </source>
</evidence>
<gene>
    <name evidence="2" type="ORF">SAMN06295945_0127</name>
</gene>
<organism evidence="2 3">
    <name type="scientific">Polynucleobacter meluiroseus</name>
    <dbReference type="NCBI Taxonomy" id="1938814"/>
    <lineage>
        <taxon>Bacteria</taxon>
        <taxon>Pseudomonadati</taxon>
        <taxon>Pseudomonadota</taxon>
        <taxon>Betaproteobacteria</taxon>
        <taxon>Burkholderiales</taxon>
        <taxon>Burkholderiaceae</taxon>
        <taxon>Polynucleobacter</taxon>
    </lineage>
</organism>
<evidence type="ECO:0000313" key="2">
    <source>
        <dbReference type="EMBL" id="SNX27811.1"/>
    </source>
</evidence>
<dbReference type="GO" id="GO:0008757">
    <property type="term" value="F:S-adenosylmethionine-dependent methyltransferase activity"/>
    <property type="evidence" value="ECO:0007669"/>
    <property type="project" value="InterPro"/>
</dbReference>
<dbReference type="Pfam" id="PF08241">
    <property type="entry name" value="Methyltransf_11"/>
    <property type="match status" value="1"/>
</dbReference>
<dbReference type="CDD" id="cd02440">
    <property type="entry name" value="AdoMet_MTases"/>
    <property type="match status" value="1"/>
</dbReference>
<protein>
    <submittedName>
        <fullName evidence="2">Malonyl-CoA O-methyltransferase</fullName>
    </submittedName>
</protein>
<dbReference type="InterPro" id="IPR013216">
    <property type="entry name" value="Methyltransf_11"/>
</dbReference>
<dbReference type="GO" id="GO:0032259">
    <property type="term" value="P:methylation"/>
    <property type="evidence" value="ECO:0007669"/>
    <property type="project" value="UniProtKB-KW"/>
</dbReference>
<dbReference type="OrthoDB" id="9760689at2"/>
<sequence>MTQPIRWLQDEIADRMLQKLDLVKLPVKSALIVPDFPGDHCRFLTKRFPGVRIVSAPESDLRGFDLLRLKTANLWHSGLKSQADISLEEFQKSGRFDLPDHSVDLVFSDLLIQNLADPKAFLQECWRILKEGGLLTFSYLGPDTGKELYAAASPKWSLKKLASPWDMHDMGDALVGARFADPVMDMEYLNLEYESSAVLQTDAVALNLMEPLAEKLPISSEMPSKLTLEVVYGHAWAIGKHLAKPQDHIAYIDPSQILRKTRITPEIK</sequence>
<evidence type="ECO:0000313" key="3">
    <source>
        <dbReference type="Proteomes" id="UP000218069"/>
    </source>
</evidence>
<keyword evidence="3" id="KW-1185">Reference proteome</keyword>
<keyword evidence="2" id="KW-0808">Transferase</keyword>
<reference evidence="3" key="1">
    <citation type="submission" date="2017-08" db="EMBL/GenBank/DDBJ databases">
        <authorList>
            <person name="Varghese N."/>
            <person name="Submissions S."/>
        </authorList>
    </citation>
    <scope>NUCLEOTIDE SEQUENCE [LARGE SCALE GENOMIC DNA]</scope>
    <source>
        <strain evidence="3">AP-Melu-1000-B4</strain>
    </source>
</reference>
<dbReference type="Proteomes" id="UP000218069">
    <property type="component" value="Unassembled WGS sequence"/>
</dbReference>
<feature type="domain" description="Methyltransferase type 11" evidence="1">
    <location>
        <begin position="96"/>
        <end position="136"/>
    </location>
</feature>
<dbReference type="EMBL" id="OANS01000001">
    <property type="protein sequence ID" value="SNX27811.1"/>
    <property type="molecule type" value="Genomic_DNA"/>
</dbReference>
<proteinExistence type="predicted"/>
<dbReference type="AlphaFoldDB" id="A0A240DZX4"/>
<dbReference type="Gene3D" id="3.40.50.150">
    <property type="entry name" value="Vaccinia Virus protein VP39"/>
    <property type="match status" value="1"/>
</dbReference>